<dbReference type="PANTHER" id="PTHR43540">
    <property type="entry name" value="PEROXYUREIDOACRYLATE/UREIDOACRYLATE AMIDOHYDROLASE-RELATED"/>
    <property type="match status" value="1"/>
</dbReference>
<dbReference type="PANTHER" id="PTHR43540:SF6">
    <property type="entry name" value="ISOCHORISMATASE-LIKE DOMAIN-CONTAINING PROTEIN"/>
    <property type="match status" value="1"/>
</dbReference>
<dbReference type="Gene3D" id="3.40.50.850">
    <property type="entry name" value="Isochorismatase-like"/>
    <property type="match status" value="1"/>
</dbReference>
<dbReference type="STRING" id="1121883.SAMN02745226_01376"/>
<dbReference type="InterPro" id="IPR000868">
    <property type="entry name" value="Isochorismatase-like_dom"/>
</dbReference>
<dbReference type="EMBL" id="FRDJ01000007">
    <property type="protein sequence ID" value="SHN63749.1"/>
    <property type="molecule type" value="Genomic_DNA"/>
</dbReference>
<organism evidence="3 4">
    <name type="scientific">Fervidobacterium gondwanense DSM 13020</name>
    <dbReference type="NCBI Taxonomy" id="1121883"/>
    <lineage>
        <taxon>Bacteria</taxon>
        <taxon>Thermotogati</taxon>
        <taxon>Thermotogota</taxon>
        <taxon>Thermotogae</taxon>
        <taxon>Thermotogales</taxon>
        <taxon>Fervidobacteriaceae</taxon>
        <taxon>Fervidobacterium</taxon>
    </lineage>
</organism>
<dbReference type="CDD" id="cd00431">
    <property type="entry name" value="cysteine_hydrolases"/>
    <property type="match status" value="1"/>
</dbReference>
<protein>
    <submittedName>
        <fullName evidence="3">Isochorismate hydrolase</fullName>
    </submittedName>
</protein>
<dbReference type="Pfam" id="PF00857">
    <property type="entry name" value="Isochorismatase"/>
    <property type="match status" value="1"/>
</dbReference>
<reference evidence="4" key="1">
    <citation type="submission" date="2016-12" db="EMBL/GenBank/DDBJ databases">
        <authorList>
            <person name="Varghese N."/>
            <person name="Submissions S."/>
        </authorList>
    </citation>
    <scope>NUCLEOTIDE SEQUENCE [LARGE SCALE GENOMIC DNA]</scope>
    <source>
        <strain evidence="4">DSM 13020</strain>
    </source>
</reference>
<gene>
    <name evidence="3" type="ORF">SAMN02745226_01376</name>
</gene>
<dbReference type="SUPFAM" id="SSF52499">
    <property type="entry name" value="Isochorismatase-like hydrolases"/>
    <property type="match status" value="1"/>
</dbReference>
<proteinExistence type="predicted"/>
<dbReference type="AlphaFoldDB" id="A0A1M7SZ24"/>
<evidence type="ECO:0000256" key="1">
    <source>
        <dbReference type="ARBA" id="ARBA00022801"/>
    </source>
</evidence>
<evidence type="ECO:0000313" key="3">
    <source>
        <dbReference type="EMBL" id="SHN63749.1"/>
    </source>
</evidence>
<dbReference type="InterPro" id="IPR036380">
    <property type="entry name" value="Isochorismatase-like_sf"/>
</dbReference>
<keyword evidence="1 3" id="KW-0378">Hydrolase</keyword>
<keyword evidence="4" id="KW-1185">Reference proteome</keyword>
<dbReference type="Proteomes" id="UP000184207">
    <property type="component" value="Unassembled WGS sequence"/>
</dbReference>
<feature type="domain" description="Isochorismatase-like" evidence="2">
    <location>
        <begin position="25"/>
        <end position="189"/>
    </location>
</feature>
<dbReference type="GO" id="GO:0016787">
    <property type="term" value="F:hydrolase activity"/>
    <property type="evidence" value="ECO:0007669"/>
    <property type="project" value="UniProtKB-KW"/>
</dbReference>
<dbReference type="InterPro" id="IPR050272">
    <property type="entry name" value="Isochorismatase-like_hydrls"/>
</dbReference>
<evidence type="ECO:0000313" key="4">
    <source>
        <dbReference type="Proteomes" id="UP000184207"/>
    </source>
</evidence>
<name>A0A1M7SZ24_FERGO</name>
<sequence length="201" mass="23100">MNGKEGEDVFYLEKEKHSLSLLNPAILVIDVQNYFFQKDAPAYLRGSERILKNIIQLLTEVKSIKKDIPVIGTIHKGWNDNMHSWWGNVVTNEWAVPLVPQELLDNLIEKSTYDAFYDTNLNDLLKSKNVNQLIITGVMTHLCCETTARSGFVRGYKIVMVEDCLWDKDEWYHYASLKNIAHGFGVIANKDEILQILKAIE</sequence>
<evidence type="ECO:0000259" key="2">
    <source>
        <dbReference type="Pfam" id="PF00857"/>
    </source>
</evidence>
<accession>A0A1M7SZ24</accession>